<dbReference type="OrthoDB" id="3341212at2759"/>
<dbReference type="InterPro" id="IPR036047">
    <property type="entry name" value="F-box-like_dom_sf"/>
</dbReference>
<proteinExistence type="predicted"/>
<evidence type="ECO:0000313" key="2">
    <source>
        <dbReference type="EMBL" id="GLB38500.1"/>
    </source>
</evidence>
<name>A0A9P3UP17_LYOSH</name>
<evidence type="ECO:0000313" key="3">
    <source>
        <dbReference type="Proteomes" id="UP001063166"/>
    </source>
</evidence>
<dbReference type="SUPFAM" id="SSF81383">
    <property type="entry name" value="F-box domain"/>
    <property type="match status" value="1"/>
</dbReference>
<comment type="caution">
    <text evidence="2">The sequence shown here is derived from an EMBL/GenBank/DDBJ whole genome shotgun (WGS) entry which is preliminary data.</text>
</comment>
<reference evidence="2" key="1">
    <citation type="submission" date="2022-07" db="EMBL/GenBank/DDBJ databases">
        <title>The genome of Lyophyllum shimeji provides insight into the initial evolution of ectomycorrhizal fungal genome.</title>
        <authorList>
            <person name="Kobayashi Y."/>
            <person name="Shibata T."/>
            <person name="Hirakawa H."/>
            <person name="Shigenobu S."/>
            <person name="Nishiyama T."/>
            <person name="Yamada A."/>
            <person name="Hasebe M."/>
            <person name="Kawaguchi M."/>
        </authorList>
    </citation>
    <scope>NUCLEOTIDE SEQUENCE</scope>
    <source>
        <strain evidence="2">AT787</strain>
    </source>
</reference>
<sequence length="604" mass="68873">MGPKTPSRGAQVKADITQKLASTIDSDSSLTPEQAMRKVTMDMLANNPFVPPKGCPVNDLPPELLAYIFSVGTKMEAEEEYDEAEEEEEFMDEFDLGDGWTDEEDEGDFDQRMTKAKAGKEVVRKDGEAMDVDGEVEEEQEEQEETQERVLPFQVLVSHVCRHWREVAIESPELWTTLTFTEGPPFDKSKTWIERSKGLPLHIHIDCTIPEVEEHEFFDEALQAHYSEPRAGPAHDSAPPVTAVTHGRQYAEEHNIITPHVGRWQSLEVTASVYDYIHLLLSRLAECPAAPLLEVLELYHYEDCEDYETFRPVEFREPFLPFQGNAPKLRDVALWGVHLDWDRSLSFLTGLRDLELTYHAKDVRPSYATFKQMITSSPEIRTLSLCLSGPQEHNEETNDWGTEPIEILSLKDLVLCYHEAQYAIALVQKLSVPNVHSLALDFDGEDYSEFVRQLTRPMPKVKKSILAGLEHMKISGLPCDNQSIDMMFEQLGGLKTINLNCSGEEEEQLFRRLMKPPANKIYCPNLHTITTTGIDGAEMRAFIEARKAAGVPVKRVMMSDEDEVEEKDERWLREHLEELEFFEPSDSEEYVDITDAESGDEMDI</sequence>
<organism evidence="2 3">
    <name type="scientific">Lyophyllum shimeji</name>
    <name type="common">Hon-shimeji</name>
    <name type="synonym">Tricholoma shimeji</name>
    <dbReference type="NCBI Taxonomy" id="47721"/>
    <lineage>
        <taxon>Eukaryota</taxon>
        <taxon>Fungi</taxon>
        <taxon>Dikarya</taxon>
        <taxon>Basidiomycota</taxon>
        <taxon>Agaricomycotina</taxon>
        <taxon>Agaricomycetes</taxon>
        <taxon>Agaricomycetidae</taxon>
        <taxon>Agaricales</taxon>
        <taxon>Tricholomatineae</taxon>
        <taxon>Lyophyllaceae</taxon>
        <taxon>Lyophyllum</taxon>
    </lineage>
</organism>
<feature type="compositionally biased region" description="Acidic residues" evidence="1">
    <location>
        <begin position="129"/>
        <end position="145"/>
    </location>
</feature>
<dbReference type="Proteomes" id="UP001063166">
    <property type="component" value="Unassembled WGS sequence"/>
</dbReference>
<evidence type="ECO:0000256" key="1">
    <source>
        <dbReference type="SAM" id="MobiDB-lite"/>
    </source>
</evidence>
<feature type="region of interest" description="Disordered" evidence="1">
    <location>
        <begin position="584"/>
        <end position="604"/>
    </location>
</feature>
<accession>A0A9P3UP17</accession>
<dbReference type="AlphaFoldDB" id="A0A9P3UP17"/>
<protein>
    <submittedName>
        <fullName evidence="2">F-box-like</fullName>
    </submittedName>
</protein>
<feature type="region of interest" description="Disordered" evidence="1">
    <location>
        <begin position="127"/>
        <end position="146"/>
    </location>
</feature>
<dbReference type="EMBL" id="BRPK01000005">
    <property type="protein sequence ID" value="GLB38500.1"/>
    <property type="molecule type" value="Genomic_DNA"/>
</dbReference>
<keyword evidence="3" id="KW-1185">Reference proteome</keyword>
<gene>
    <name evidence="2" type="ORF">LshimejAT787_0503650</name>
</gene>